<sequence>MTLFHPCAFYGKGMIRDRRAQSAVWGLLTILVFILIAAGLVDIYRLYSARNWAYSVAQEAALAGASRGRDWTYVAATGSIRLTPEIAASQAQQIITAEMNARRVSGYNADIRVLPDPSGGTITGYPPRPVRLGNARGDWSTNEPAVGVYLSVPVEWLLLDRIGIIEKSVCVFASAGVAQ</sequence>
<keyword evidence="1" id="KW-0472">Membrane</keyword>
<evidence type="ECO:0000313" key="3">
    <source>
        <dbReference type="EMBL" id="KPL70339.1"/>
    </source>
</evidence>
<feature type="domain" description="Putative Flp pilus-assembly TadG-like N-terminal" evidence="2">
    <location>
        <begin position="22"/>
        <end position="66"/>
    </location>
</feature>
<protein>
    <recommendedName>
        <fullName evidence="2">Putative Flp pilus-assembly TadG-like N-terminal domain-containing protein</fullName>
    </recommendedName>
</protein>
<dbReference type="STRING" id="229920.ADM99_14365"/>
<evidence type="ECO:0000313" key="4">
    <source>
        <dbReference type="Proteomes" id="UP000050430"/>
    </source>
</evidence>
<reference evidence="3 4" key="1">
    <citation type="submission" date="2015-07" db="EMBL/GenBank/DDBJ databases">
        <title>Genome sequence of Leptolinea tardivitalis DSM 16556.</title>
        <authorList>
            <person name="Hemp J."/>
            <person name="Ward L.M."/>
            <person name="Pace L.A."/>
            <person name="Fischer W.W."/>
        </authorList>
    </citation>
    <scope>NUCLEOTIDE SEQUENCE [LARGE SCALE GENOMIC DNA]</scope>
    <source>
        <strain evidence="3 4">YMTK-2</strain>
    </source>
</reference>
<dbReference type="Pfam" id="PF13400">
    <property type="entry name" value="Tad"/>
    <property type="match status" value="1"/>
</dbReference>
<dbReference type="AlphaFoldDB" id="A0A0P6XN17"/>
<comment type="caution">
    <text evidence="3">The sequence shown here is derived from an EMBL/GenBank/DDBJ whole genome shotgun (WGS) entry which is preliminary data.</text>
</comment>
<evidence type="ECO:0000259" key="2">
    <source>
        <dbReference type="Pfam" id="PF13400"/>
    </source>
</evidence>
<organism evidence="3 4">
    <name type="scientific">Leptolinea tardivitalis</name>
    <dbReference type="NCBI Taxonomy" id="229920"/>
    <lineage>
        <taxon>Bacteria</taxon>
        <taxon>Bacillati</taxon>
        <taxon>Chloroflexota</taxon>
        <taxon>Anaerolineae</taxon>
        <taxon>Anaerolineales</taxon>
        <taxon>Anaerolineaceae</taxon>
        <taxon>Leptolinea</taxon>
    </lineage>
</organism>
<keyword evidence="1" id="KW-1133">Transmembrane helix</keyword>
<gene>
    <name evidence="3" type="ORF">ADM99_14365</name>
</gene>
<evidence type="ECO:0000256" key="1">
    <source>
        <dbReference type="SAM" id="Phobius"/>
    </source>
</evidence>
<name>A0A0P6XN17_9CHLR</name>
<keyword evidence="1" id="KW-0812">Transmembrane</keyword>
<keyword evidence="4" id="KW-1185">Reference proteome</keyword>
<accession>A0A0P6XN17</accession>
<feature type="transmembrane region" description="Helical" evidence="1">
    <location>
        <begin position="23"/>
        <end position="44"/>
    </location>
</feature>
<dbReference type="EMBL" id="LGCK01000014">
    <property type="protein sequence ID" value="KPL70339.1"/>
    <property type="molecule type" value="Genomic_DNA"/>
</dbReference>
<dbReference type="InterPro" id="IPR028087">
    <property type="entry name" value="Tad_N"/>
</dbReference>
<dbReference type="Proteomes" id="UP000050430">
    <property type="component" value="Unassembled WGS sequence"/>
</dbReference>
<proteinExistence type="predicted"/>